<dbReference type="Proteomes" id="UP000037891">
    <property type="component" value="Unassembled WGS sequence"/>
</dbReference>
<dbReference type="EMBL" id="LGLN01000081">
    <property type="protein sequence ID" value="KPC25341.1"/>
    <property type="molecule type" value="Genomic_DNA"/>
</dbReference>
<reference evidence="1 2" key="2">
    <citation type="submission" date="2015-10" db="EMBL/GenBank/DDBJ databases">
        <title>Comparative genomics and high-throughput reverse genetic screens identify a new phytobacterial MAMP and an Arabidopsis receptor required for immune elicitation.</title>
        <authorList>
            <person name="Mott G.A."/>
            <person name="Thakur S."/>
            <person name="Wang P.W."/>
            <person name="Desveaux D."/>
            <person name="Guttman D.S."/>
        </authorList>
    </citation>
    <scope>NUCLEOTIDE SEQUENCE [LARGE SCALE GENOMIC DNA]</scope>
    <source>
        <strain evidence="1 2">0788_9</strain>
    </source>
</reference>
<accession>A0A0N0X7L7</accession>
<proteinExistence type="predicted"/>
<dbReference type="AlphaFoldDB" id="A0A0N0X7L7"/>
<comment type="caution">
    <text evidence="1">The sequence shown here is derived from an EMBL/GenBank/DDBJ whole genome shotgun (WGS) entry which is preliminary data.</text>
</comment>
<protein>
    <submittedName>
        <fullName evidence="1">Uncharacterized protein</fullName>
    </submittedName>
</protein>
<organism evidence="1 2">
    <name type="scientific">Pseudomonas syringae pv. cilantro</name>
    <dbReference type="NCBI Taxonomy" id="81035"/>
    <lineage>
        <taxon>Bacteria</taxon>
        <taxon>Pseudomonadati</taxon>
        <taxon>Pseudomonadota</taxon>
        <taxon>Gammaproteobacteria</taxon>
        <taxon>Pseudomonadales</taxon>
        <taxon>Pseudomonadaceae</taxon>
        <taxon>Pseudomonas</taxon>
        <taxon>Pseudomonas syringae</taxon>
    </lineage>
</organism>
<gene>
    <name evidence="1" type="ORF">ABJ99_2489</name>
</gene>
<sequence length="42" mass="4995">MILSATKKPAFWRVFLCLRFWRSCQQYPGSKTPDAMRRAFQA</sequence>
<evidence type="ECO:0000313" key="2">
    <source>
        <dbReference type="Proteomes" id="UP000037891"/>
    </source>
</evidence>
<dbReference type="PATRIC" id="fig|81035.3.peg.2662"/>
<name>A0A0N0X7L7_PSESX</name>
<reference evidence="1 2" key="1">
    <citation type="submission" date="2015-07" db="EMBL/GenBank/DDBJ databases">
        <authorList>
            <person name="Noorani M."/>
        </authorList>
    </citation>
    <scope>NUCLEOTIDE SEQUENCE [LARGE SCALE GENOMIC DNA]</scope>
    <source>
        <strain evidence="1 2">0788_9</strain>
    </source>
</reference>
<evidence type="ECO:0000313" key="1">
    <source>
        <dbReference type="EMBL" id="KPC25341.1"/>
    </source>
</evidence>